<proteinExistence type="predicted"/>
<feature type="compositionally biased region" description="Low complexity" evidence="7">
    <location>
        <begin position="220"/>
        <end position="234"/>
    </location>
</feature>
<feature type="compositionally biased region" description="Polar residues" evidence="7">
    <location>
        <begin position="186"/>
        <end position="219"/>
    </location>
</feature>
<dbReference type="Gene3D" id="4.10.240.10">
    <property type="entry name" value="Zn(2)-C6 fungal-type DNA-binding domain"/>
    <property type="match status" value="1"/>
</dbReference>
<dbReference type="Pfam" id="PF11951">
    <property type="entry name" value="Fungal_trans_2"/>
    <property type="match status" value="1"/>
</dbReference>
<keyword evidence="4" id="KW-0238">DNA-binding</keyword>
<dbReference type="InterPro" id="IPR001138">
    <property type="entry name" value="Zn2Cys6_DnaBD"/>
</dbReference>
<evidence type="ECO:0000256" key="4">
    <source>
        <dbReference type="ARBA" id="ARBA00023125"/>
    </source>
</evidence>
<sequence length="754" mass="83570">MPRPKRPGAPEPKKRSRTGCWSCKSKKVKCDEGQPQCSNCSKSGSECDYSVRLNWLGKGSYRPGRKRKAEEPDSDSSIPLTLKAASTPSLDNYVNAVEARRGAGATDPLLPNSPSLASVSQTINTLRPSQIVLDMLGKDAEADHSAVSSFPLPQDAVFRPRESSMTQNTYTSCLGNQSSPRKRANYGSQPPTRTNTSYISDVPSPSTTAATPGDQTTFLSPSIATTPASSTSGSRGMSVQSLLTTPLDAPYLSERRFSGHGRSSLGAHTRVPDHESATFYGYDWGDPDRDLGMNEDDRAISGYFANTFNAYGTPAEDGSRERHPADLGFGMRRTGNYYEKRVEIWIPKDLEPLPDKLHQNPMNLLYFHHFLNHTARVLVPHDDPHSNPFCTVLPRMALKHDNLLSLLLAYSASHRARHLQYSEPTLRIAHLVQGVISDLSGLVRQAMHEPNTVISTADLATAIMLASLEIISPAAIGGSIPWHHHLNLARELVSRMPNGFRRITPAITQDDRVRALLWSWFAYLDVLGSLSGGPSTLLTPSCYTTTTSRPENDDEDEDMERIDCILGFTPRCVLILARIASLARHVESIRSHQPDWTPDPATLAAATDLEHAALRSLSLPSRPCSHVDHSTFHWNRSQMGAANRAFHHAALIHLHRRVLRKDKGHRDVRAAVLSVLECLEDVERGSSAETCLLFPMFTAGCELMDERERDIVLRRIAGVERTGMMQVTRARRLMERVWETGIPWERLVESEFIG</sequence>
<keyword evidence="3" id="KW-0805">Transcription regulation</keyword>
<dbReference type="STRING" id="177199.A0A420XWU7"/>
<evidence type="ECO:0000256" key="1">
    <source>
        <dbReference type="ARBA" id="ARBA00004123"/>
    </source>
</evidence>
<keyword evidence="10" id="KW-1185">Reference proteome</keyword>
<evidence type="ECO:0000256" key="5">
    <source>
        <dbReference type="ARBA" id="ARBA00023163"/>
    </source>
</evidence>
<dbReference type="Proteomes" id="UP000275385">
    <property type="component" value="Unassembled WGS sequence"/>
</dbReference>
<comment type="caution">
    <text evidence="9">The sequence shown here is derived from an EMBL/GenBank/DDBJ whole genome shotgun (WGS) entry which is preliminary data.</text>
</comment>
<dbReference type="CDD" id="cd00067">
    <property type="entry name" value="GAL4"/>
    <property type="match status" value="1"/>
</dbReference>
<dbReference type="PROSITE" id="PS50048">
    <property type="entry name" value="ZN2_CY6_FUNGAL_2"/>
    <property type="match status" value="1"/>
</dbReference>
<dbReference type="SMART" id="SM00066">
    <property type="entry name" value="GAL4"/>
    <property type="match status" value="1"/>
</dbReference>
<evidence type="ECO:0000256" key="6">
    <source>
        <dbReference type="ARBA" id="ARBA00023242"/>
    </source>
</evidence>
<dbReference type="GO" id="GO:0045944">
    <property type="term" value="P:positive regulation of transcription by RNA polymerase II"/>
    <property type="evidence" value="ECO:0007669"/>
    <property type="project" value="TreeGrafter"/>
</dbReference>
<evidence type="ECO:0000256" key="2">
    <source>
        <dbReference type="ARBA" id="ARBA00022833"/>
    </source>
</evidence>
<evidence type="ECO:0000256" key="7">
    <source>
        <dbReference type="SAM" id="MobiDB-lite"/>
    </source>
</evidence>
<evidence type="ECO:0000256" key="3">
    <source>
        <dbReference type="ARBA" id="ARBA00023015"/>
    </source>
</evidence>
<dbReference type="CDD" id="cd12148">
    <property type="entry name" value="fungal_TF_MHR"/>
    <property type="match status" value="1"/>
</dbReference>
<dbReference type="InterPro" id="IPR021858">
    <property type="entry name" value="Fun_TF"/>
</dbReference>
<dbReference type="AlphaFoldDB" id="A0A420XWU7"/>
<organism evidence="9 10">
    <name type="scientific">Coniochaeta pulveracea</name>
    <dbReference type="NCBI Taxonomy" id="177199"/>
    <lineage>
        <taxon>Eukaryota</taxon>
        <taxon>Fungi</taxon>
        <taxon>Dikarya</taxon>
        <taxon>Ascomycota</taxon>
        <taxon>Pezizomycotina</taxon>
        <taxon>Sordariomycetes</taxon>
        <taxon>Sordariomycetidae</taxon>
        <taxon>Coniochaetales</taxon>
        <taxon>Coniochaetaceae</taxon>
        <taxon>Coniochaeta</taxon>
    </lineage>
</organism>
<dbReference type="GO" id="GO:0005634">
    <property type="term" value="C:nucleus"/>
    <property type="evidence" value="ECO:0007669"/>
    <property type="project" value="UniProtKB-SubCell"/>
</dbReference>
<feature type="region of interest" description="Disordered" evidence="7">
    <location>
        <begin position="60"/>
        <end position="80"/>
    </location>
</feature>
<dbReference type="GO" id="GO:0000981">
    <property type="term" value="F:DNA-binding transcription factor activity, RNA polymerase II-specific"/>
    <property type="evidence" value="ECO:0007669"/>
    <property type="project" value="InterPro"/>
</dbReference>
<feature type="domain" description="Zn(2)-C6 fungal-type" evidence="8">
    <location>
        <begin position="19"/>
        <end position="49"/>
    </location>
</feature>
<gene>
    <name evidence="9" type="ORF">DL546_002163</name>
</gene>
<feature type="compositionally biased region" description="Polar residues" evidence="7">
    <location>
        <begin position="163"/>
        <end position="179"/>
    </location>
</feature>
<protein>
    <recommendedName>
        <fullName evidence="8">Zn(2)-C6 fungal-type domain-containing protein</fullName>
    </recommendedName>
</protein>
<accession>A0A420XWU7</accession>
<evidence type="ECO:0000313" key="10">
    <source>
        <dbReference type="Proteomes" id="UP000275385"/>
    </source>
</evidence>
<feature type="region of interest" description="Disordered" evidence="7">
    <location>
        <begin position="160"/>
        <end position="237"/>
    </location>
</feature>
<dbReference type="SUPFAM" id="SSF57701">
    <property type="entry name" value="Zn2/Cys6 DNA-binding domain"/>
    <property type="match status" value="1"/>
</dbReference>
<keyword evidence="5" id="KW-0804">Transcription</keyword>
<evidence type="ECO:0000259" key="8">
    <source>
        <dbReference type="PROSITE" id="PS50048"/>
    </source>
</evidence>
<reference evidence="9 10" key="1">
    <citation type="submission" date="2018-08" db="EMBL/GenBank/DDBJ databases">
        <title>Draft genome of the lignicolous fungus Coniochaeta pulveracea.</title>
        <authorList>
            <person name="Borstlap C.J."/>
            <person name="De Witt R.N."/>
            <person name="Botha A."/>
            <person name="Volschenk H."/>
        </authorList>
    </citation>
    <scope>NUCLEOTIDE SEQUENCE [LARGE SCALE GENOMIC DNA]</scope>
    <source>
        <strain evidence="9 10">CAB683</strain>
    </source>
</reference>
<dbReference type="OrthoDB" id="5229455at2759"/>
<dbReference type="GO" id="GO:0008270">
    <property type="term" value="F:zinc ion binding"/>
    <property type="evidence" value="ECO:0007669"/>
    <property type="project" value="InterPro"/>
</dbReference>
<keyword evidence="2" id="KW-0862">Zinc</keyword>
<dbReference type="EMBL" id="QVQW01000120">
    <property type="protein sequence ID" value="RKU40121.1"/>
    <property type="molecule type" value="Genomic_DNA"/>
</dbReference>
<dbReference type="Pfam" id="PF00172">
    <property type="entry name" value="Zn_clus"/>
    <property type="match status" value="1"/>
</dbReference>
<name>A0A420XWU7_9PEZI</name>
<dbReference type="InterPro" id="IPR036864">
    <property type="entry name" value="Zn2-C6_fun-type_DNA-bd_sf"/>
</dbReference>
<evidence type="ECO:0000313" key="9">
    <source>
        <dbReference type="EMBL" id="RKU40121.1"/>
    </source>
</evidence>
<comment type="subcellular location">
    <subcellularLocation>
        <location evidence="1">Nucleus</location>
    </subcellularLocation>
</comment>
<dbReference type="PROSITE" id="PS00463">
    <property type="entry name" value="ZN2_CY6_FUNGAL_1"/>
    <property type="match status" value="1"/>
</dbReference>
<dbReference type="PANTHER" id="PTHR37534:SF43">
    <property type="entry name" value="FINGER DOMAIN PROTEIN, PUTATIVE (AFU_ORTHOLOGUE AFUA_1G01850)-RELATED"/>
    <property type="match status" value="1"/>
</dbReference>
<dbReference type="PANTHER" id="PTHR37534">
    <property type="entry name" value="TRANSCRIPTIONAL ACTIVATOR PROTEIN UGA3"/>
    <property type="match status" value="1"/>
</dbReference>
<dbReference type="GO" id="GO:0000976">
    <property type="term" value="F:transcription cis-regulatory region binding"/>
    <property type="evidence" value="ECO:0007669"/>
    <property type="project" value="TreeGrafter"/>
</dbReference>
<keyword evidence="6" id="KW-0539">Nucleus</keyword>